<protein>
    <recommendedName>
        <fullName evidence="6 9">UDP-glucose 4-epimerase</fullName>
        <ecNumber evidence="5 9">5.1.3.2</ecNumber>
    </recommendedName>
</protein>
<comment type="subunit">
    <text evidence="9">Homodimer.</text>
</comment>
<proteinExistence type="inferred from homology"/>
<sequence>MSERILVTGGAGYIGSHILVELAKAGHRPVVLDNLATGNAAAVAQAGLLAGMEIPLWRGDVRSAATLRRIFETWRRAGDPIRQVIHLAGMKSVPESMAAPLQYYDVNLHGSTNLVRAMLAYDARHLVFSSSATVYGAPARLPIRETAALSPCTPYGHSKRAVEQMLADVCNARADFRATVLRYFNPVGAHPSGRIGEAPAAPSSNLFPCIAQVATGLRPHLVVFGRDYPTRDGTAVRDYLHVSDLALGHVKALCGDRPGGGWRALNLGTGQGSTVMELLDAFERQAHAHIPYVTAQRRPGDVAELWADVALAEQELGWRATRSLDQMCRDGWRWQASHPDGYKEPRR</sequence>
<evidence type="ECO:0000313" key="12">
    <source>
        <dbReference type="Proteomes" id="UP000290849"/>
    </source>
</evidence>
<evidence type="ECO:0000256" key="9">
    <source>
        <dbReference type="RuleBase" id="RU366046"/>
    </source>
</evidence>
<keyword evidence="9" id="KW-0119">Carbohydrate metabolism</keyword>
<dbReference type="GO" id="GO:0006012">
    <property type="term" value="P:galactose metabolic process"/>
    <property type="evidence" value="ECO:0007669"/>
    <property type="project" value="UniProtKB-UniPathway"/>
</dbReference>
<evidence type="ECO:0000256" key="2">
    <source>
        <dbReference type="ARBA" id="ARBA00001911"/>
    </source>
</evidence>
<feature type="domain" description="NAD(P)-binding" evidence="10">
    <location>
        <begin position="6"/>
        <end position="330"/>
    </location>
</feature>
<dbReference type="InterPro" id="IPR016040">
    <property type="entry name" value="NAD(P)-bd_dom"/>
</dbReference>
<dbReference type="Gene3D" id="3.90.25.10">
    <property type="entry name" value="UDP-galactose 4-epimerase, domain 1"/>
    <property type="match status" value="1"/>
</dbReference>
<dbReference type="EC" id="5.1.3.2" evidence="5 9"/>
<accession>A0A4Q1HIS7</accession>
<dbReference type="UniPathway" id="UPA00214"/>
<dbReference type="OrthoDB" id="9803010at2"/>
<dbReference type="Proteomes" id="UP000290849">
    <property type="component" value="Unassembled WGS sequence"/>
</dbReference>
<dbReference type="Pfam" id="PF16363">
    <property type="entry name" value="GDP_Man_Dehyd"/>
    <property type="match status" value="1"/>
</dbReference>
<dbReference type="RefSeq" id="WP_129152333.1">
    <property type="nucleotide sequence ID" value="NZ_JBHSDO010000017.1"/>
</dbReference>
<dbReference type="NCBIfam" id="TIGR01179">
    <property type="entry name" value="galE"/>
    <property type="match status" value="1"/>
</dbReference>
<evidence type="ECO:0000256" key="8">
    <source>
        <dbReference type="ARBA" id="ARBA00023235"/>
    </source>
</evidence>
<organism evidence="11 12">
    <name type="scientific">Achromobacter aloeverae</name>
    <dbReference type="NCBI Taxonomy" id="1750518"/>
    <lineage>
        <taxon>Bacteria</taxon>
        <taxon>Pseudomonadati</taxon>
        <taxon>Pseudomonadota</taxon>
        <taxon>Betaproteobacteria</taxon>
        <taxon>Burkholderiales</taxon>
        <taxon>Alcaligenaceae</taxon>
        <taxon>Achromobacter</taxon>
    </lineage>
</organism>
<dbReference type="SUPFAM" id="SSF51735">
    <property type="entry name" value="NAD(P)-binding Rossmann-fold domains"/>
    <property type="match status" value="1"/>
</dbReference>
<comment type="cofactor">
    <cofactor evidence="2 9">
        <name>NAD(+)</name>
        <dbReference type="ChEBI" id="CHEBI:57540"/>
    </cofactor>
</comment>
<dbReference type="EMBL" id="PYAL01000006">
    <property type="protein sequence ID" value="RXN86166.1"/>
    <property type="molecule type" value="Genomic_DNA"/>
</dbReference>
<comment type="similarity">
    <text evidence="4 9">Belongs to the NAD(P)-dependent epimerase/dehydratase family.</text>
</comment>
<dbReference type="CDD" id="cd05247">
    <property type="entry name" value="UDP_G4E_1_SDR_e"/>
    <property type="match status" value="1"/>
</dbReference>
<evidence type="ECO:0000256" key="1">
    <source>
        <dbReference type="ARBA" id="ARBA00000083"/>
    </source>
</evidence>
<dbReference type="GO" id="GO:0003978">
    <property type="term" value="F:UDP-glucose 4-epimerase activity"/>
    <property type="evidence" value="ECO:0007669"/>
    <property type="project" value="UniProtKB-UniRule"/>
</dbReference>
<evidence type="ECO:0000256" key="3">
    <source>
        <dbReference type="ARBA" id="ARBA00004947"/>
    </source>
</evidence>
<evidence type="ECO:0000256" key="4">
    <source>
        <dbReference type="ARBA" id="ARBA00007637"/>
    </source>
</evidence>
<dbReference type="Gene3D" id="3.40.50.720">
    <property type="entry name" value="NAD(P)-binding Rossmann-like Domain"/>
    <property type="match status" value="1"/>
</dbReference>
<evidence type="ECO:0000256" key="5">
    <source>
        <dbReference type="ARBA" id="ARBA00013189"/>
    </source>
</evidence>
<dbReference type="GO" id="GO:0005829">
    <property type="term" value="C:cytosol"/>
    <property type="evidence" value="ECO:0007669"/>
    <property type="project" value="TreeGrafter"/>
</dbReference>
<comment type="caution">
    <text evidence="11">The sequence shown here is derived from an EMBL/GenBank/DDBJ whole genome shotgun (WGS) entry which is preliminary data.</text>
</comment>
<comment type="pathway">
    <text evidence="3 9">Carbohydrate metabolism; galactose metabolism.</text>
</comment>
<dbReference type="PRINTS" id="PR01713">
    <property type="entry name" value="NUCEPIMERASE"/>
</dbReference>
<keyword evidence="12" id="KW-1185">Reference proteome</keyword>
<comment type="catalytic activity">
    <reaction evidence="1 9">
        <text>UDP-alpha-D-glucose = UDP-alpha-D-galactose</text>
        <dbReference type="Rhea" id="RHEA:22168"/>
        <dbReference type="ChEBI" id="CHEBI:58885"/>
        <dbReference type="ChEBI" id="CHEBI:66914"/>
        <dbReference type="EC" id="5.1.3.2"/>
    </reaction>
</comment>
<keyword evidence="7 9" id="KW-0520">NAD</keyword>
<evidence type="ECO:0000313" key="11">
    <source>
        <dbReference type="EMBL" id="RXN86166.1"/>
    </source>
</evidence>
<dbReference type="InterPro" id="IPR005886">
    <property type="entry name" value="UDP_G4E"/>
</dbReference>
<evidence type="ECO:0000256" key="6">
    <source>
        <dbReference type="ARBA" id="ARBA00018569"/>
    </source>
</evidence>
<dbReference type="PANTHER" id="PTHR43725:SF47">
    <property type="entry name" value="UDP-GLUCOSE 4-EPIMERASE"/>
    <property type="match status" value="1"/>
</dbReference>
<evidence type="ECO:0000259" key="10">
    <source>
        <dbReference type="Pfam" id="PF16363"/>
    </source>
</evidence>
<evidence type="ECO:0000256" key="7">
    <source>
        <dbReference type="ARBA" id="ARBA00023027"/>
    </source>
</evidence>
<dbReference type="AlphaFoldDB" id="A0A4Q1HIS7"/>
<dbReference type="PANTHER" id="PTHR43725">
    <property type="entry name" value="UDP-GLUCOSE 4-EPIMERASE"/>
    <property type="match status" value="1"/>
</dbReference>
<dbReference type="InterPro" id="IPR036291">
    <property type="entry name" value="NAD(P)-bd_dom_sf"/>
</dbReference>
<gene>
    <name evidence="11" type="primary">galE</name>
    <name evidence="11" type="ORF">C7R54_20750</name>
</gene>
<name>A0A4Q1HIS7_9BURK</name>
<keyword evidence="8 9" id="KW-0413">Isomerase</keyword>
<reference evidence="11 12" key="1">
    <citation type="journal article" date="2017" name="Int. J. Syst. Evol. Microbiol.">
        <title>Achromobacter aloeverae sp. nov., isolated from the root of Aloe vera (L.) Burm.f.</title>
        <authorList>
            <person name="Kuncharoen N."/>
            <person name="Muramatsu Y."/>
            <person name="Shibata C."/>
            <person name="Kamakura Y."/>
            <person name="Nakagawa Y."/>
            <person name="Tanasupawat S."/>
        </authorList>
    </citation>
    <scope>NUCLEOTIDE SEQUENCE [LARGE SCALE GENOMIC DNA]</scope>
    <source>
        <strain evidence="11 12">AVA-1</strain>
    </source>
</reference>